<keyword evidence="4 5" id="KW-0472">Membrane</keyword>
<feature type="transmembrane region" description="Helical" evidence="5">
    <location>
        <begin position="85"/>
        <end position="101"/>
    </location>
</feature>
<dbReference type="RefSeq" id="WP_009680729.1">
    <property type="nucleotide sequence ID" value="NZ_AEUD01000019.1"/>
</dbReference>
<feature type="transmembrane region" description="Helical" evidence="5">
    <location>
        <begin position="359"/>
        <end position="379"/>
    </location>
</feature>
<evidence type="ECO:0000259" key="6">
    <source>
        <dbReference type="PROSITE" id="PS50801"/>
    </source>
</evidence>
<dbReference type="EMBL" id="AEUD01000019">
    <property type="protein sequence ID" value="EGD53647.1"/>
    <property type="molecule type" value="Genomic_DNA"/>
</dbReference>
<reference evidence="7 8" key="1">
    <citation type="journal article" date="2011" name="J. Bacteriol.">
        <title>Draft Genome Sequence of Gordonia neofelifaecis NRRL B-59395, a Cholesterol-Degrading Actinomycete.</title>
        <authorList>
            <person name="Ge F."/>
            <person name="Li W."/>
            <person name="Chen G."/>
            <person name="Liu Y."/>
            <person name="Zhang G."/>
            <person name="Yong B."/>
            <person name="Wang Q."/>
            <person name="Wang N."/>
            <person name="Huang Z."/>
            <person name="Li W."/>
            <person name="Wang J."/>
            <person name="Wu C."/>
            <person name="Xie Q."/>
            <person name="Liu G."/>
        </authorList>
    </citation>
    <scope>NUCLEOTIDE SEQUENCE [LARGE SCALE GENOMIC DNA]</scope>
    <source>
        <strain evidence="7 8">NRRL B-59395</strain>
    </source>
</reference>
<keyword evidence="3 5" id="KW-1133">Transmembrane helix</keyword>
<dbReference type="InterPro" id="IPR036513">
    <property type="entry name" value="STAS_dom_sf"/>
</dbReference>
<evidence type="ECO:0000313" key="8">
    <source>
        <dbReference type="Proteomes" id="UP000035065"/>
    </source>
</evidence>
<dbReference type="InterPro" id="IPR002645">
    <property type="entry name" value="STAS_dom"/>
</dbReference>
<gene>
    <name evidence="7" type="ORF">SCNU_17682</name>
</gene>
<protein>
    <submittedName>
        <fullName evidence="7">Sulfate permease-like transporter</fullName>
    </submittedName>
</protein>
<dbReference type="GO" id="GO:0055085">
    <property type="term" value="P:transmembrane transport"/>
    <property type="evidence" value="ECO:0007669"/>
    <property type="project" value="InterPro"/>
</dbReference>
<organism evidence="7 8">
    <name type="scientific">Gordonia neofelifaecis NRRL B-59395</name>
    <dbReference type="NCBI Taxonomy" id="644548"/>
    <lineage>
        <taxon>Bacteria</taxon>
        <taxon>Bacillati</taxon>
        <taxon>Actinomycetota</taxon>
        <taxon>Actinomycetes</taxon>
        <taxon>Mycobacteriales</taxon>
        <taxon>Gordoniaceae</taxon>
        <taxon>Gordonia</taxon>
    </lineage>
</organism>
<evidence type="ECO:0000256" key="2">
    <source>
        <dbReference type="ARBA" id="ARBA00022692"/>
    </source>
</evidence>
<name>F1YNN7_9ACTN</name>
<feature type="transmembrane region" description="Helical" evidence="5">
    <location>
        <begin position="333"/>
        <end position="353"/>
    </location>
</feature>
<feature type="transmembrane region" description="Helical" evidence="5">
    <location>
        <begin position="57"/>
        <end position="73"/>
    </location>
</feature>
<sequence length="548" mass="56935">MTTGNPSEARSTVAGLFRLPGFSKRNLPRELLAGITLMTIAVPLNIGYAQIAGLPPSAGLYALIIPTVVYALVVSSRQVVASPDAAAAALVASSLGGLAAAGSDAYLAMALAQAIICGVVMLLMSVFRLGFLAAFLSEPILVGFISGLALEVLVSQIAKMLGIHLDPGGEFVSKVIDLVAGIPHANIWAVSIAAVSLVVLLGPRRKLPRVPWPLVVLVAATVVVASTDLTDRGVSVLGEIPSGPPVFTWPQLGWLDWIALVPSALALAMVATVEGLLIARSYAERHGYPVSPDRDLAAFGLSNVAAGLTGGFAIGSSTSRTAAMEEAGSRSQLPSLVMALTTLALLLCGTGLLADIPSAAIGAIISVAVVPLLGVSRFVELWRLERFEFGIAVVCFGVTVLVGPIPGILVAVVLAFMNLARRVATPAIEVRRLGGAQGPDGVTIVRMSGPLFFANADVFARTLKSVACDGSDSVRSLLIDMGEVTDVDVTAAESFQHLRSWLVGRGIDLAFARPRGAQLLRLRRLGVIRVDDRVFATVQEAEAALRGG</sequence>
<dbReference type="CDD" id="cd07042">
    <property type="entry name" value="STAS_SulP_like_sulfate_transporter"/>
    <property type="match status" value="1"/>
</dbReference>
<feature type="transmembrane region" description="Helical" evidence="5">
    <location>
        <begin position="31"/>
        <end position="51"/>
    </location>
</feature>
<comment type="caution">
    <text evidence="7">The sequence shown here is derived from an EMBL/GenBank/DDBJ whole genome shotgun (WGS) entry which is preliminary data.</text>
</comment>
<feature type="transmembrane region" description="Helical" evidence="5">
    <location>
        <begin position="391"/>
        <end position="417"/>
    </location>
</feature>
<comment type="subcellular location">
    <subcellularLocation>
        <location evidence="1">Membrane</location>
        <topology evidence="1">Multi-pass membrane protein</topology>
    </subcellularLocation>
</comment>
<accession>F1YNN7</accession>
<dbReference type="Gene3D" id="3.30.750.24">
    <property type="entry name" value="STAS domain"/>
    <property type="match status" value="1"/>
</dbReference>
<dbReference type="Pfam" id="PF01740">
    <property type="entry name" value="STAS"/>
    <property type="match status" value="1"/>
</dbReference>
<proteinExistence type="predicted"/>
<dbReference type="PROSITE" id="PS50801">
    <property type="entry name" value="STAS"/>
    <property type="match status" value="1"/>
</dbReference>
<dbReference type="AlphaFoldDB" id="F1YNN7"/>
<feature type="transmembrane region" description="Helical" evidence="5">
    <location>
        <begin position="139"/>
        <end position="158"/>
    </location>
</feature>
<evidence type="ECO:0000256" key="1">
    <source>
        <dbReference type="ARBA" id="ARBA00004141"/>
    </source>
</evidence>
<dbReference type="Proteomes" id="UP000035065">
    <property type="component" value="Unassembled WGS sequence"/>
</dbReference>
<dbReference type="InterPro" id="IPR011547">
    <property type="entry name" value="SLC26A/SulP_dom"/>
</dbReference>
<evidence type="ECO:0000313" key="7">
    <source>
        <dbReference type="EMBL" id="EGD53647.1"/>
    </source>
</evidence>
<dbReference type="Pfam" id="PF00916">
    <property type="entry name" value="Sulfate_transp"/>
    <property type="match status" value="1"/>
</dbReference>
<dbReference type="eggNOG" id="COG0659">
    <property type="taxonomic scope" value="Bacteria"/>
</dbReference>
<feature type="transmembrane region" description="Helical" evidence="5">
    <location>
        <begin position="178"/>
        <end position="201"/>
    </location>
</feature>
<dbReference type="SUPFAM" id="SSF52091">
    <property type="entry name" value="SpoIIaa-like"/>
    <property type="match status" value="1"/>
</dbReference>
<dbReference type="PANTHER" id="PTHR11814">
    <property type="entry name" value="SULFATE TRANSPORTER"/>
    <property type="match status" value="1"/>
</dbReference>
<dbReference type="STRING" id="644548.SCNU_17682"/>
<keyword evidence="2 5" id="KW-0812">Transmembrane</keyword>
<keyword evidence="8" id="KW-1185">Reference proteome</keyword>
<evidence type="ECO:0000256" key="3">
    <source>
        <dbReference type="ARBA" id="ARBA00022989"/>
    </source>
</evidence>
<feature type="domain" description="STAS" evidence="6">
    <location>
        <begin position="440"/>
        <end position="545"/>
    </location>
</feature>
<dbReference type="GO" id="GO:0016020">
    <property type="term" value="C:membrane"/>
    <property type="evidence" value="ECO:0007669"/>
    <property type="project" value="UniProtKB-SubCell"/>
</dbReference>
<dbReference type="InterPro" id="IPR001902">
    <property type="entry name" value="SLC26A/SulP_fam"/>
</dbReference>
<dbReference type="OrthoDB" id="9769739at2"/>
<feature type="transmembrane region" description="Helical" evidence="5">
    <location>
        <begin position="210"/>
        <end position="227"/>
    </location>
</feature>
<evidence type="ECO:0000256" key="4">
    <source>
        <dbReference type="ARBA" id="ARBA00023136"/>
    </source>
</evidence>
<feature type="transmembrane region" description="Helical" evidence="5">
    <location>
        <begin position="107"/>
        <end position="127"/>
    </location>
</feature>
<feature type="transmembrane region" description="Helical" evidence="5">
    <location>
        <begin position="257"/>
        <end position="279"/>
    </location>
</feature>
<evidence type="ECO:0000256" key="5">
    <source>
        <dbReference type="SAM" id="Phobius"/>
    </source>
</evidence>